<evidence type="ECO:0000313" key="2">
    <source>
        <dbReference type="Proteomes" id="UP001157502"/>
    </source>
</evidence>
<name>A0ACC2GZ78_DALPE</name>
<evidence type="ECO:0000313" key="1">
    <source>
        <dbReference type="EMBL" id="KAJ8008765.1"/>
    </source>
</evidence>
<accession>A0ACC2GZ78</accession>
<reference evidence="1" key="1">
    <citation type="submission" date="2021-05" db="EMBL/GenBank/DDBJ databases">
        <authorList>
            <person name="Pan Q."/>
            <person name="Jouanno E."/>
            <person name="Zahm M."/>
            <person name="Klopp C."/>
            <person name="Cabau C."/>
            <person name="Louis A."/>
            <person name="Berthelot C."/>
            <person name="Parey E."/>
            <person name="Roest Crollius H."/>
            <person name="Montfort J."/>
            <person name="Robinson-Rechavi M."/>
            <person name="Bouchez O."/>
            <person name="Lampietro C."/>
            <person name="Lopez Roques C."/>
            <person name="Donnadieu C."/>
            <person name="Postlethwait J."/>
            <person name="Bobe J."/>
            <person name="Dillon D."/>
            <person name="Chandos A."/>
            <person name="von Hippel F."/>
            <person name="Guiguen Y."/>
        </authorList>
    </citation>
    <scope>NUCLEOTIDE SEQUENCE</scope>
    <source>
        <strain evidence="1">YG-Jan2019</strain>
    </source>
</reference>
<sequence length="337" mass="39011">MTLAAYRDKVKELSLVSLFCSCLNPQTADGVLTYQAENAVDLGWCVIKDVEVIELNKRASGQAFEVILKPPSFDGVPELNAAMPQRRELSMEEIQKKLEAAEDRRKCQEAELLKHLAEKREHEREVIQKALEENNNFIKNVKEKLEQKMEVNKENREALLAAMLERLQEKDKHAEEVRKKVLALADAVDLGWCVIKDVEVIELNKRASGQAFEVILKPPSFDGVPELNAAMNLRRDLSMEEIQKKLEAAEDRRKCQEAELLKHLAEKREHEREVIQKALEENNNFIKNVKEKLEQKMEVNKENREALLAAMLERLQEKEKHAEEVRKNKDRKEEACR</sequence>
<dbReference type="EMBL" id="CM055734">
    <property type="protein sequence ID" value="KAJ8008765.1"/>
    <property type="molecule type" value="Genomic_DNA"/>
</dbReference>
<comment type="caution">
    <text evidence="1">The sequence shown here is derived from an EMBL/GenBank/DDBJ whole genome shotgun (WGS) entry which is preliminary data.</text>
</comment>
<protein>
    <submittedName>
        <fullName evidence="1">Uncharacterized protein</fullName>
    </submittedName>
</protein>
<organism evidence="1 2">
    <name type="scientific">Dallia pectoralis</name>
    <name type="common">Alaska blackfish</name>
    <dbReference type="NCBI Taxonomy" id="75939"/>
    <lineage>
        <taxon>Eukaryota</taxon>
        <taxon>Metazoa</taxon>
        <taxon>Chordata</taxon>
        <taxon>Craniata</taxon>
        <taxon>Vertebrata</taxon>
        <taxon>Euteleostomi</taxon>
        <taxon>Actinopterygii</taxon>
        <taxon>Neopterygii</taxon>
        <taxon>Teleostei</taxon>
        <taxon>Protacanthopterygii</taxon>
        <taxon>Esociformes</taxon>
        <taxon>Umbridae</taxon>
        <taxon>Dallia</taxon>
    </lineage>
</organism>
<proteinExistence type="predicted"/>
<gene>
    <name evidence="1" type="ORF">DPEC_G00081810</name>
</gene>
<dbReference type="Proteomes" id="UP001157502">
    <property type="component" value="Chromosome 7"/>
</dbReference>
<keyword evidence="2" id="KW-1185">Reference proteome</keyword>